<reference evidence="1 2" key="1">
    <citation type="journal article" date="2014" name="Am. J. Bot.">
        <title>Genome assembly and annotation for red clover (Trifolium pratense; Fabaceae).</title>
        <authorList>
            <person name="Istvanek J."/>
            <person name="Jaros M."/>
            <person name="Krenek A."/>
            <person name="Repkova J."/>
        </authorList>
    </citation>
    <scope>NUCLEOTIDE SEQUENCE [LARGE SCALE GENOMIC DNA]</scope>
    <source>
        <strain evidence="2">cv. Tatra</strain>
        <tissue evidence="1">Young leaves</tissue>
    </source>
</reference>
<protein>
    <submittedName>
        <fullName evidence="1">Uncharacterized protein</fullName>
    </submittedName>
</protein>
<comment type="caution">
    <text evidence="1">The sequence shown here is derived from an EMBL/GenBank/DDBJ whole genome shotgun (WGS) entry which is preliminary data.</text>
</comment>
<proteinExistence type="predicted"/>
<organism evidence="1 2">
    <name type="scientific">Trifolium pratense</name>
    <name type="common">Red clover</name>
    <dbReference type="NCBI Taxonomy" id="57577"/>
    <lineage>
        <taxon>Eukaryota</taxon>
        <taxon>Viridiplantae</taxon>
        <taxon>Streptophyta</taxon>
        <taxon>Embryophyta</taxon>
        <taxon>Tracheophyta</taxon>
        <taxon>Spermatophyta</taxon>
        <taxon>Magnoliopsida</taxon>
        <taxon>eudicotyledons</taxon>
        <taxon>Gunneridae</taxon>
        <taxon>Pentapetalae</taxon>
        <taxon>rosids</taxon>
        <taxon>fabids</taxon>
        <taxon>Fabales</taxon>
        <taxon>Fabaceae</taxon>
        <taxon>Papilionoideae</taxon>
        <taxon>50 kb inversion clade</taxon>
        <taxon>NPAAA clade</taxon>
        <taxon>Hologalegina</taxon>
        <taxon>IRL clade</taxon>
        <taxon>Trifolieae</taxon>
        <taxon>Trifolium</taxon>
    </lineage>
</organism>
<dbReference type="EMBL" id="ASHM01171189">
    <property type="protein sequence ID" value="PNX64845.1"/>
    <property type="molecule type" value="Genomic_DNA"/>
</dbReference>
<evidence type="ECO:0000313" key="1">
    <source>
        <dbReference type="EMBL" id="PNX64845.1"/>
    </source>
</evidence>
<sequence>MQAQDPLQEVDIGDGSVKRPTYISAKIDPTLREKMVELLKKYRDCFAWDYNEMPGLSRNLVEHR</sequence>
<gene>
    <name evidence="1" type="ORF">L195_g062312</name>
</gene>
<dbReference type="Proteomes" id="UP000236291">
    <property type="component" value="Unassembled WGS sequence"/>
</dbReference>
<reference evidence="1 2" key="2">
    <citation type="journal article" date="2017" name="Front. Plant Sci.">
        <title>Gene Classification and Mining of Molecular Markers Useful in Red Clover (Trifolium pratense) Breeding.</title>
        <authorList>
            <person name="Istvanek J."/>
            <person name="Dluhosova J."/>
            <person name="Dluhos P."/>
            <person name="Patkova L."/>
            <person name="Nedelnik J."/>
            <person name="Repkova J."/>
        </authorList>
    </citation>
    <scope>NUCLEOTIDE SEQUENCE [LARGE SCALE GENOMIC DNA]</scope>
    <source>
        <strain evidence="2">cv. Tatra</strain>
        <tissue evidence="1">Young leaves</tissue>
    </source>
</reference>
<feature type="non-terminal residue" evidence="1">
    <location>
        <position position="64"/>
    </location>
</feature>
<name>A0A2K3KEW5_TRIPR</name>
<dbReference type="AlphaFoldDB" id="A0A2K3KEW5"/>
<accession>A0A2K3KEW5</accession>
<evidence type="ECO:0000313" key="2">
    <source>
        <dbReference type="Proteomes" id="UP000236291"/>
    </source>
</evidence>